<evidence type="ECO:0000256" key="5">
    <source>
        <dbReference type="SAM" id="MobiDB-lite"/>
    </source>
</evidence>
<proteinExistence type="predicted"/>
<dbReference type="RefSeq" id="WP_246167489.1">
    <property type="nucleotide sequence ID" value="NZ_BAAALV010000001.1"/>
</dbReference>
<feature type="transmembrane region" description="Helical" evidence="6">
    <location>
        <begin position="103"/>
        <end position="121"/>
    </location>
</feature>
<feature type="transmembrane region" description="Helical" evidence="6">
    <location>
        <begin position="302"/>
        <end position="320"/>
    </location>
</feature>
<evidence type="ECO:0000256" key="1">
    <source>
        <dbReference type="ARBA" id="ARBA00004651"/>
    </source>
</evidence>
<dbReference type="CDD" id="cd17489">
    <property type="entry name" value="MFS_YfcJ_like"/>
    <property type="match status" value="1"/>
</dbReference>
<sequence length="420" mass="44097">MPQEGEYKGQPGRDEPAAKQAHNRDEGRPRGLWTRAFSLAIAVNFFISLVFYLLMTSMALYAVERFGASDTAAGLTAGSFVLGALAARIFAGKFLDFVGRRRMLLVGLLFYTVAALFYIPAGSLGVLITIRVLHGAAFGLASTAISASVMGLIPAGRRGEGTGYFSISNTLATAVGPFLAVLLVDRTDYDTLYLVTAGCAAASLLVALALKLPERAITPAEAAAKWRMRPGDVFEPRAAAIASVMLVAGVAYSGVLTFLNSYAQEKDMVAAASAFFLIYAGIVFISRFIVGRLQDRRGDNAVVYPILASFALGLGMLAWAPNTAVLALAGAFVGMGFGALMPTAQAIAVTVAPDHRIGIATSTFFLILDAGIGLGPFLLGLLIPLTGFSGMYAVLTAVVAAAMILYHFVHGRFAGRKATA</sequence>
<feature type="transmembrane region" description="Helical" evidence="6">
    <location>
        <begin position="238"/>
        <end position="262"/>
    </location>
</feature>
<evidence type="ECO:0000259" key="7">
    <source>
        <dbReference type="PROSITE" id="PS50850"/>
    </source>
</evidence>
<feature type="transmembrane region" description="Helical" evidence="6">
    <location>
        <begin position="391"/>
        <end position="409"/>
    </location>
</feature>
<feature type="region of interest" description="Disordered" evidence="5">
    <location>
        <begin position="1"/>
        <end position="27"/>
    </location>
</feature>
<feature type="transmembrane region" description="Helical" evidence="6">
    <location>
        <begin position="72"/>
        <end position="91"/>
    </location>
</feature>
<dbReference type="SUPFAM" id="SSF103473">
    <property type="entry name" value="MFS general substrate transporter"/>
    <property type="match status" value="1"/>
</dbReference>
<keyword evidence="9" id="KW-1185">Reference proteome</keyword>
<evidence type="ECO:0000256" key="2">
    <source>
        <dbReference type="ARBA" id="ARBA00022692"/>
    </source>
</evidence>
<dbReference type="Proteomes" id="UP001500784">
    <property type="component" value="Unassembled WGS sequence"/>
</dbReference>
<reference evidence="8 9" key="1">
    <citation type="journal article" date="2019" name="Int. J. Syst. Evol. Microbiol.">
        <title>The Global Catalogue of Microorganisms (GCM) 10K type strain sequencing project: providing services to taxonomists for standard genome sequencing and annotation.</title>
        <authorList>
            <consortium name="The Broad Institute Genomics Platform"/>
            <consortium name="The Broad Institute Genome Sequencing Center for Infectious Disease"/>
            <person name="Wu L."/>
            <person name="Ma J."/>
        </authorList>
    </citation>
    <scope>NUCLEOTIDE SEQUENCE [LARGE SCALE GENOMIC DNA]</scope>
    <source>
        <strain evidence="8 9">JCM 13316</strain>
    </source>
</reference>
<comment type="subcellular location">
    <subcellularLocation>
        <location evidence="1">Cell membrane</location>
        <topology evidence="1">Multi-pass membrane protein</topology>
    </subcellularLocation>
</comment>
<dbReference type="PROSITE" id="PS50850">
    <property type="entry name" value="MFS"/>
    <property type="match status" value="1"/>
</dbReference>
<evidence type="ECO:0000256" key="6">
    <source>
        <dbReference type="SAM" id="Phobius"/>
    </source>
</evidence>
<dbReference type="PANTHER" id="PTHR23531:SF1">
    <property type="entry name" value="QUINOLENE RESISTANCE PROTEIN NORA"/>
    <property type="match status" value="1"/>
</dbReference>
<accession>A0ABN2NVX3</accession>
<evidence type="ECO:0000256" key="4">
    <source>
        <dbReference type="ARBA" id="ARBA00023136"/>
    </source>
</evidence>
<evidence type="ECO:0000313" key="9">
    <source>
        <dbReference type="Proteomes" id="UP001500784"/>
    </source>
</evidence>
<dbReference type="InterPro" id="IPR011701">
    <property type="entry name" value="MFS"/>
</dbReference>
<feature type="transmembrane region" description="Helical" evidence="6">
    <location>
        <begin position="191"/>
        <end position="210"/>
    </location>
</feature>
<dbReference type="EMBL" id="BAAALV010000001">
    <property type="protein sequence ID" value="GAA1901360.1"/>
    <property type="molecule type" value="Genomic_DNA"/>
</dbReference>
<dbReference type="InterPro" id="IPR052714">
    <property type="entry name" value="MFS_Exporter"/>
</dbReference>
<comment type="caution">
    <text evidence="8">The sequence shown here is derived from an EMBL/GenBank/DDBJ whole genome shotgun (WGS) entry which is preliminary data.</text>
</comment>
<feature type="transmembrane region" description="Helical" evidence="6">
    <location>
        <begin position="326"/>
        <end position="352"/>
    </location>
</feature>
<dbReference type="Pfam" id="PF07690">
    <property type="entry name" value="MFS_1"/>
    <property type="match status" value="1"/>
</dbReference>
<feature type="transmembrane region" description="Helical" evidence="6">
    <location>
        <begin position="364"/>
        <end position="385"/>
    </location>
</feature>
<feature type="transmembrane region" description="Helical" evidence="6">
    <location>
        <begin position="133"/>
        <end position="153"/>
    </location>
</feature>
<dbReference type="InterPro" id="IPR005829">
    <property type="entry name" value="Sugar_transporter_CS"/>
</dbReference>
<evidence type="ECO:0000256" key="3">
    <source>
        <dbReference type="ARBA" id="ARBA00022989"/>
    </source>
</evidence>
<gene>
    <name evidence="8" type="ORF">GCM10009688_01070</name>
</gene>
<evidence type="ECO:0000313" key="8">
    <source>
        <dbReference type="EMBL" id="GAA1901360.1"/>
    </source>
</evidence>
<feature type="transmembrane region" description="Helical" evidence="6">
    <location>
        <begin position="268"/>
        <end position="290"/>
    </location>
</feature>
<feature type="transmembrane region" description="Helical" evidence="6">
    <location>
        <begin position="165"/>
        <end position="185"/>
    </location>
</feature>
<dbReference type="InterPro" id="IPR020846">
    <property type="entry name" value="MFS_dom"/>
</dbReference>
<organism evidence="8 9">
    <name type="scientific">Arthrobacter gandavensis</name>
    <dbReference type="NCBI Taxonomy" id="169960"/>
    <lineage>
        <taxon>Bacteria</taxon>
        <taxon>Bacillati</taxon>
        <taxon>Actinomycetota</taxon>
        <taxon>Actinomycetes</taxon>
        <taxon>Micrococcales</taxon>
        <taxon>Micrococcaceae</taxon>
        <taxon>Arthrobacter</taxon>
    </lineage>
</organism>
<keyword evidence="2 6" id="KW-0812">Transmembrane</keyword>
<keyword evidence="4 6" id="KW-0472">Membrane</keyword>
<dbReference type="PANTHER" id="PTHR23531">
    <property type="entry name" value="QUINOLENE RESISTANCE PROTEIN NORA"/>
    <property type="match status" value="1"/>
</dbReference>
<name>A0ABN2NVX3_9MICC</name>
<keyword evidence="3 6" id="KW-1133">Transmembrane helix</keyword>
<protein>
    <submittedName>
        <fullName evidence="8">MFS transporter</fullName>
    </submittedName>
</protein>
<dbReference type="PROSITE" id="PS00216">
    <property type="entry name" value="SUGAR_TRANSPORT_1"/>
    <property type="match status" value="1"/>
</dbReference>
<feature type="transmembrane region" description="Helical" evidence="6">
    <location>
        <begin position="36"/>
        <end position="60"/>
    </location>
</feature>
<feature type="domain" description="Major facilitator superfamily (MFS) profile" evidence="7">
    <location>
        <begin position="37"/>
        <end position="414"/>
    </location>
</feature>
<dbReference type="Gene3D" id="1.20.1250.20">
    <property type="entry name" value="MFS general substrate transporter like domains"/>
    <property type="match status" value="1"/>
</dbReference>
<dbReference type="InterPro" id="IPR036259">
    <property type="entry name" value="MFS_trans_sf"/>
</dbReference>